<proteinExistence type="inferred from homology"/>
<dbReference type="RefSeq" id="WP_138450558.1">
    <property type="nucleotide sequence ID" value="NZ_VBVZ01000101.1"/>
</dbReference>
<dbReference type="PANTHER" id="PTHR10426">
    <property type="entry name" value="STRICTOSIDINE SYNTHASE-RELATED"/>
    <property type="match status" value="1"/>
</dbReference>
<evidence type="ECO:0000256" key="2">
    <source>
        <dbReference type="ARBA" id="ARBA00022553"/>
    </source>
</evidence>
<dbReference type="Pfam" id="PF03088">
    <property type="entry name" value="Str_synth"/>
    <property type="match status" value="1"/>
</dbReference>
<dbReference type="InterPro" id="IPR011042">
    <property type="entry name" value="6-blade_b-propeller_TolB-like"/>
</dbReference>
<dbReference type="EMBL" id="VBVZ01000101">
    <property type="protein sequence ID" value="TLG92289.1"/>
    <property type="molecule type" value="Genomic_DNA"/>
</dbReference>
<keyword evidence="2" id="KW-0597">Phosphoprotein</keyword>
<protein>
    <submittedName>
        <fullName evidence="5">SMP-30/gluconolactonase/LRE family protein</fullName>
    </submittedName>
</protein>
<keyword evidence="6" id="KW-1185">Reference proteome</keyword>
<keyword evidence="3" id="KW-0325">Glycoprotein</keyword>
<organism evidence="5 6">
    <name type="scientific">Pseudomonas edaphica</name>
    <dbReference type="NCBI Taxonomy" id="2006980"/>
    <lineage>
        <taxon>Bacteria</taxon>
        <taxon>Pseudomonadati</taxon>
        <taxon>Pseudomonadota</taxon>
        <taxon>Gammaproteobacteria</taxon>
        <taxon>Pseudomonadales</taxon>
        <taxon>Pseudomonadaceae</taxon>
        <taxon>Pseudomonas</taxon>
    </lineage>
</organism>
<sequence>MKGLSTVSKSAAGHKEGPVYAMDSAVLLWYRSDLPREAARSYWRGGHAQIVARNPALSDYRQHHFAYDSNGLWPNTDAVETIIPRFLRVDGMPEVRLKGRVSLFLNNQYSKKILSDEVNVFARTILYITSNRGGAWFKSGYDEPVGFRCVALIKRRKGISGEQFERFIKQELCTVLNQSMDILELRSQVFLEWNQRQWDSPGVAHDNAEDDQYHAAVIIGARSKADLLHALDRVTDGDFPSRQAWFCSAIHAYEVESTYTYCREGRPTLPQLAPARKATIEPLMRAITPATERAAKSSSEQKITKAIKLPISGSTPEDVIVDTQGRLICGVSDGRILRIDPVTRLEVTLCSTGGRPLGLELTTDNRLIICDAHKGLLSFDFQTQVLVPLVEFVNTFPLRFCSNATIAKDGTIWFTESTSRFDFEQAAGAFIEHRPSGRLLRRDPNGEVTVVLSELYFPNGLSLNDDESAVLFVETAAYRLSRLWVRGEREGDCEVLADNFPGLPDNMSRIKNGRFWVAMVSPRIAALDSFANAPVLFRKLIWALPQKIQPKPAHTAWVMCFDQEGRLLEDLQSSDLSYSEVTSVAELNGRLYLGTVASNERSLLEIGLESCASNQINK</sequence>
<evidence type="ECO:0000313" key="6">
    <source>
        <dbReference type="Proteomes" id="UP000304941"/>
    </source>
</evidence>
<dbReference type="Gene3D" id="2.120.10.30">
    <property type="entry name" value="TolB, C-terminal domain"/>
    <property type="match status" value="1"/>
</dbReference>
<accession>A0ABY2U775</accession>
<dbReference type="Gene3D" id="3.30.70.100">
    <property type="match status" value="1"/>
</dbReference>
<evidence type="ECO:0000259" key="4">
    <source>
        <dbReference type="Pfam" id="PF03088"/>
    </source>
</evidence>
<comment type="caution">
    <text evidence="5">The sequence shown here is derived from an EMBL/GenBank/DDBJ whole genome shotgun (WGS) entry which is preliminary data.</text>
</comment>
<dbReference type="PANTHER" id="PTHR10426:SF88">
    <property type="entry name" value="ADIPOCYTE PLASMA MEMBRANE-ASSOCIATED PROTEIN HEMOMUCIN-RELATED"/>
    <property type="match status" value="1"/>
</dbReference>
<reference evidence="5 6" key="1">
    <citation type="submission" date="2019-05" db="EMBL/GenBank/DDBJ databases">
        <title>Pseudomonas edaphica sp. nov., isolated from rhizospheric soil of Cistus ladanifer L. in Spain.</title>
        <authorList>
            <person name="Peix A."/>
        </authorList>
    </citation>
    <scope>NUCLEOTIDE SEQUENCE [LARGE SCALE GENOMIC DNA]</scope>
    <source>
        <strain evidence="5 6">RD25</strain>
    </source>
</reference>
<dbReference type="Proteomes" id="UP000304941">
    <property type="component" value="Unassembled WGS sequence"/>
</dbReference>
<feature type="domain" description="Strictosidine synthase conserved region" evidence="4">
    <location>
        <begin position="405"/>
        <end position="487"/>
    </location>
</feature>
<evidence type="ECO:0000313" key="5">
    <source>
        <dbReference type="EMBL" id="TLG92289.1"/>
    </source>
</evidence>
<evidence type="ECO:0000256" key="1">
    <source>
        <dbReference type="ARBA" id="ARBA00009191"/>
    </source>
</evidence>
<name>A0ABY2U775_9PSED</name>
<dbReference type="SUPFAM" id="SSF63829">
    <property type="entry name" value="Calcium-dependent phosphotriesterase"/>
    <property type="match status" value="1"/>
</dbReference>
<evidence type="ECO:0000256" key="3">
    <source>
        <dbReference type="ARBA" id="ARBA00023180"/>
    </source>
</evidence>
<comment type="similarity">
    <text evidence="1">Belongs to the strictosidine synthase family.</text>
</comment>
<dbReference type="Pfam" id="PF20067">
    <property type="entry name" value="SSL_N"/>
    <property type="match status" value="1"/>
</dbReference>
<dbReference type="InterPro" id="IPR018119">
    <property type="entry name" value="Strictosidine_synth_cons-reg"/>
</dbReference>
<gene>
    <name evidence="5" type="ORF">FEM54_09265</name>
</gene>